<evidence type="ECO:0000256" key="5">
    <source>
        <dbReference type="ARBA" id="ARBA00022490"/>
    </source>
</evidence>
<keyword evidence="9" id="KW-0007">Acetylation</keyword>
<dbReference type="STRING" id="50376.A0A517LCU7"/>
<evidence type="ECO:0000256" key="2">
    <source>
        <dbReference type="ARBA" id="ARBA00004496"/>
    </source>
</evidence>
<feature type="domain" description="PI31 proteasome regulator N-terminal" evidence="13">
    <location>
        <begin position="31"/>
        <end position="187"/>
    </location>
</feature>
<dbReference type="PANTHER" id="PTHR13266">
    <property type="entry name" value="PROTEASOME INHIBITOR"/>
    <property type="match status" value="1"/>
</dbReference>
<reference evidence="14 15" key="1">
    <citation type="submission" date="2019-07" db="EMBL/GenBank/DDBJ databases">
        <title>Finished genome of Venturia effusa.</title>
        <authorList>
            <person name="Young C.A."/>
            <person name="Cox M.P."/>
            <person name="Ganley A.R.D."/>
            <person name="David W.J."/>
        </authorList>
    </citation>
    <scope>NUCLEOTIDE SEQUENCE [LARGE SCALE GENOMIC DNA]</scope>
    <source>
        <strain evidence="15">albino</strain>
    </source>
</reference>
<evidence type="ECO:0000259" key="13">
    <source>
        <dbReference type="Pfam" id="PF11566"/>
    </source>
</evidence>
<sequence>MAIIPVPHPLSAASLARTVAKSLPQNAESVPQLKTPIEAIAVAIHAGMLNVGFTLKALGDNKIELRATESELLPSNWNASSSFDFRYSHPQSSMEYIIKVHQMGSKIFVDGLAIGDDKRASFELVANDFISPGNLPASPVTTDADQVTEDVVKAIENIFISSGRLADLGALLKVSIIQKLAPSLQKEGYEETPSESSRENRNSRDPLRPAQDPLRHEPPPARPRPFGDTGLEPRRPFPDGLEPPGFEDEHEILRGPRGGLPGGRNPLSIGHDDLYPPGMGPNDPFRPSFGPGLGGRGSGGMHPTFDDPLFGGNGGEGIRGDPQAPGGARYDPVYPGDPRGGPSGFPGAGHRGPRGPPHNPFGGFGGGDFI</sequence>
<accession>A0A517LCU7</accession>
<feature type="compositionally biased region" description="Gly residues" evidence="11">
    <location>
        <begin position="338"/>
        <end position="350"/>
    </location>
</feature>
<dbReference type="AlphaFoldDB" id="A0A517LCU7"/>
<evidence type="ECO:0000256" key="4">
    <source>
        <dbReference type="ARBA" id="ARBA00022481"/>
    </source>
</evidence>
<evidence type="ECO:0000256" key="7">
    <source>
        <dbReference type="ARBA" id="ARBA00022824"/>
    </source>
</evidence>
<name>A0A517LCU7_9PEZI</name>
<evidence type="ECO:0000256" key="3">
    <source>
        <dbReference type="ARBA" id="ARBA00006405"/>
    </source>
</evidence>
<evidence type="ECO:0000256" key="1">
    <source>
        <dbReference type="ARBA" id="ARBA00004240"/>
    </source>
</evidence>
<dbReference type="Pfam" id="PF11566">
    <property type="entry name" value="PI31_Prot_N"/>
    <property type="match status" value="1"/>
</dbReference>
<keyword evidence="8" id="KW-0647">Proteasome</keyword>
<evidence type="ECO:0000313" key="14">
    <source>
        <dbReference type="EMBL" id="QDS73461.1"/>
    </source>
</evidence>
<dbReference type="GO" id="GO:0043161">
    <property type="term" value="P:proteasome-mediated ubiquitin-dependent protein catabolic process"/>
    <property type="evidence" value="ECO:0007669"/>
    <property type="project" value="InterPro"/>
</dbReference>
<comment type="subcellular location">
    <subcellularLocation>
        <location evidence="2">Cytoplasm</location>
    </subcellularLocation>
    <subcellularLocation>
        <location evidence="1">Endoplasmic reticulum</location>
    </subcellularLocation>
</comment>
<protein>
    <submittedName>
        <fullName evidence="14">Uncharacterized protein</fullName>
    </submittedName>
</protein>
<organism evidence="14 15">
    <name type="scientific">Venturia effusa</name>
    <dbReference type="NCBI Taxonomy" id="50376"/>
    <lineage>
        <taxon>Eukaryota</taxon>
        <taxon>Fungi</taxon>
        <taxon>Dikarya</taxon>
        <taxon>Ascomycota</taxon>
        <taxon>Pezizomycotina</taxon>
        <taxon>Dothideomycetes</taxon>
        <taxon>Pleosporomycetidae</taxon>
        <taxon>Venturiales</taxon>
        <taxon>Venturiaceae</taxon>
        <taxon>Venturia</taxon>
    </lineage>
</organism>
<dbReference type="PANTHER" id="PTHR13266:SF1">
    <property type="entry name" value="PROTEASOME INHIBITOR PI31 SUBUNIT"/>
    <property type="match status" value="1"/>
</dbReference>
<feature type="domain" description="PI31 proteasome regulator C-terminal" evidence="12">
    <location>
        <begin position="269"/>
        <end position="335"/>
    </location>
</feature>
<evidence type="ECO:0000256" key="9">
    <source>
        <dbReference type="ARBA" id="ARBA00022990"/>
    </source>
</evidence>
<gene>
    <name evidence="14" type="ORF">FKW77_008930</name>
</gene>
<dbReference type="EMBL" id="CP042193">
    <property type="protein sequence ID" value="QDS73461.1"/>
    <property type="molecule type" value="Genomic_DNA"/>
</dbReference>
<dbReference type="GO" id="GO:0005783">
    <property type="term" value="C:endoplasmic reticulum"/>
    <property type="evidence" value="ECO:0007669"/>
    <property type="project" value="UniProtKB-SubCell"/>
</dbReference>
<keyword evidence="7" id="KW-0256">Endoplasmic reticulum</keyword>
<dbReference type="InterPro" id="IPR021625">
    <property type="entry name" value="PI31_Prot_N"/>
</dbReference>
<dbReference type="Gene3D" id="3.40.1000.30">
    <property type="match status" value="1"/>
</dbReference>
<feature type="compositionally biased region" description="Basic and acidic residues" evidence="11">
    <location>
        <begin position="196"/>
        <end position="219"/>
    </location>
</feature>
<comment type="function">
    <text evidence="10">Plays an important role in control of proteasome function. Inhibits the hydrolysis of protein and peptide substrates by the 20S proteasome. Also inhibits the activation of the proteasome by the proteasome regulatory proteins PA700 and PA28.</text>
</comment>
<dbReference type="InterPro" id="IPR045128">
    <property type="entry name" value="PI31-like"/>
</dbReference>
<keyword evidence="4" id="KW-0488">Methylation</keyword>
<evidence type="ECO:0000256" key="10">
    <source>
        <dbReference type="ARBA" id="ARBA00024805"/>
    </source>
</evidence>
<evidence type="ECO:0000313" key="15">
    <source>
        <dbReference type="Proteomes" id="UP000316270"/>
    </source>
</evidence>
<dbReference type="Proteomes" id="UP000316270">
    <property type="component" value="Chromosome 9"/>
</dbReference>
<feature type="compositionally biased region" description="Gly residues" evidence="11">
    <location>
        <begin position="291"/>
        <end position="300"/>
    </location>
</feature>
<keyword evidence="5" id="KW-0963">Cytoplasm</keyword>
<dbReference type="GO" id="GO:0070628">
    <property type="term" value="F:proteasome binding"/>
    <property type="evidence" value="ECO:0007669"/>
    <property type="project" value="InterPro"/>
</dbReference>
<comment type="similarity">
    <text evidence="3">Belongs to the proteasome inhibitor PI31 family.</text>
</comment>
<evidence type="ECO:0000259" key="12">
    <source>
        <dbReference type="Pfam" id="PF08577"/>
    </source>
</evidence>
<dbReference type="InterPro" id="IPR013886">
    <property type="entry name" value="PI31_Prot_C"/>
</dbReference>
<dbReference type="Pfam" id="PF08577">
    <property type="entry name" value="PI31_Prot_C"/>
    <property type="match status" value="1"/>
</dbReference>
<dbReference type="GO" id="GO:0000502">
    <property type="term" value="C:proteasome complex"/>
    <property type="evidence" value="ECO:0007669"/>
    <property type="project" value="UniProtKB-KW"/>
</dbReference>
<dbReference type="GO" id="GO:0004866">
    <property type="term" value="F:endopeptidase inhibitor activity"/>
    <property type="evidence" value="ECO:0007669"/>
    <property type="project" value="InterPro"/>
</dbReference>
<keyword evidence="6" id="KW-0597">Phosphoprotein</keyword>
<evidence type="ECO:0000256" key="11">
    <source>
        <dbReference type="SAM" id="MobiDB-lite"/>
    </source>
</evidence>
<evidence type="ECO:0000256" key="8">
    <source>
        <dbReference type="ARBA" id="ARBA00022942"/>
    </source>
</evidence>
<evidence type="ECO:0000256" key="6">
    <source>
        <dbReference type="ARBA" id="ARBA00022553"/>
    </source>
</evidence>
<keyword evidence="15" id="KW-1185">Reference proteome</keyword>
<feature type="region of interest" description="Disordered" evidence="11">
    <location>
        <begin position="184"/>
        <end position="370"/>
    </location>
</feature>
<dbReference type="OrthoDB" id="68090at2759"/>
<proteinExistence type="inferred from homology"/>